<evidence type="ECO:0000256" key="11">
    <source>
        <dbReference type="ARBA" id="ARBA00023136"/>
    </source>
</evidence>
<evidence type="ECO:0000256" key="3">
    <source>
        <dbReference type="ARBA" id="ARBA00022426"/>
    </source>
</evidence>
<feature type="transmembrane region" description="Helical" evidence="13">
    <location>
        <begin position="137"/>
        <end position="155"/>
    </location>
</feature>
<proteinExistence type="inferred from homology"/>
<gene>
    <name evidence="15" type="ORF">GCM10011363_34340</name>
</gene>
<evidence type="ECO:0000256" key="2">
    <source>
        <dbReference type="ARBA" id="ARBA00004651"/>
    </source>
</evidence>
<dbReference type="EMBL" id="BMFC01000011">
    <property type="protein sequence ID" value="GGC14970.1"/>
    <property type="molecule type" value="Genomic_DNA"/>
</dbReference>
<dbReference type="Proteomes" id="UP000645462">
    <property type="component" value="Unassembled WGS sequence"/>
</dbReference>
<feature type="transmembrane region" description="Helical" evidence="13">
    <location>
        <begin position="286"/>
        <end position="307"/>
    </location>
</feature>
<feature type="transmembrane region" description="Helical" evidence="13">
    <location>
        <begin position="97"/>
        <end position="125"/>
    </location>
</feature>
<evidence type="ECO:0000256" key="7">
    <source>
        <dbReference type="ARBA" id="ARBA00022692"/>
    </source>
</evidence>
<keyword evidence="4 13" id="KW-0813">Transport</keyword>
<comment type="subcellular location">
    <subcellularLocation>
        <location evidence="2 13">Cell membrane</location>
        <topology evidence="2 13">Multi-pass membrane protein</topology>
    </subcellularLocation>
</comment>
<feature type="transmembrane region" description="Helical" evidence="13">
    <location>
        <begin position="213"/>
        <end position="236"/>
    </location>
</feature>
<protein>
    <recommendedName>
        <fullName evidence="13">Nickel/cobalt efflux system</fullName>
    </recommendedName>
</protein>
<dbReference type="PANTHER" id="PTHR40659:SF1">
    <property type="entry name" value="NICKEL_COBALT EFFLUX SYSTEM RCNA"/>
    <property type="match status" value="1"/>
</dbReference>
<name>A0ABQ1KYR7_9RHOB</name>
<feature type="transmembrane region" description="Helical" evidence="13">
    <location>
        <begin position="242"/>
        <end position="265"/>
    </location>
</feature>
<keyword evidence="12" id="KW-0170">Cobalt</keyword>
<comment type="function">
    <text evidence="1">Efflux system for nickel and cobalt.</text>
</comment>
<dbReference type="PANTHER" id="PTHR40659">
    <property type="entry name" value="NICKEL/COBALT EFFLUX SYSTEM RCNA"/>
    <property type="match status" value="1"/>
</dbReference>
<evidence type="ECO:0000256" key="5">
    <source>
        <dbReference type="ARBA" id="ARBA00022475"/>
    </source>
</evidence>
<keyword evidence="9" id="KW-0406">Ion transport</keyword>
<keyword evidence="11 13" id="KW-0472">Membrane</keyword>
<keyword evidence="8 13" id="KW-1133">Transmembrane helix</keyword>
<reference evidence="16" key="1">
    <citation type="journal article" date="2019" name="Int. J. Syst. Evol. Microbiol.">
        <title>The Global Catalogue of Microorganisms (GCM) 10K type strain sequencing project: providing services to taxonomists for standard genome sequencing and annotation.</title>
        <authorList>
            <consortium name="The Broad Institute Genomics Platform"/>
            <consortium name="The Broad Institute Genome Sequencing Center for Infectious Disease"/>
            <person name="Wu L."/>
            <person name="Ma J."/>
        </authorList>
    </citation>
    <scope>NUCLEOTIDE SEQUENCE [LARGE SCALE GENOMIC DNA]</scope>
    <source>
        <strain evidence="16">CGMCC 1.12478</strain>
    </source>
</reference>
<keyword evidence="5" id="KW-1003">Cell membrane</keyword>
<dbReference type="Pfam" id="PF03824">
    <property type="entry name" value="NicO"/>
    <property type="match status" value="1"/>
</dbReference>
<evidence type="ECO:0000256" key="14">
    <source>
        <dbReference type="SAM" id="MobiDB-lite"/>
    </source>
</evidence>
<evidence type="ECO:0000256" key="1">
    <source>
        <dbReference type="ARBA" id="ARBA00002510"/>
    </source>
</evidence>
<feature type="transmembrane region" description="Helical" evidence="13">
    <location>
        <begin position="56"/>
        <end position="76"/>
    </location>
</feature>
<keyword evidence="3" id="KW-0171">Cobalt transport</keyword>
<evidence type="ECO:0000256" key="10">
    <source>
        <dbReference type="ARBA" id="ARBA00023112"/>
    </source>
</evidence>
<organism evidence="15 16">
    <name type="scientific">Marivita lacus</name>
    <dbReference type="NCBI Taxonomy" id="1323742"/>
    <lineage>
        <taxon>Bacteria</taxon>
        <taxon>Pseudomonadati</taxon>
        <taxon>Pseudomonadota</taxon>
        <taxon>Alphaproteobacteria</taxon>
        <taxon>Rhodobacterales</taxon>
        <taxon>Roseobacteraceae</taxon>
        <taxon>Marivita</taxon>
    </lineage>
</organism>
<sequence length="310" mass="32287">MRTALQLAALAVVALAIWLWGFDGAQMLERWAAEGQRAAQSGMARSLRALRANEPGAILTLMTVCFGYGFFHAVGPGHGKILIAGYGVAERVALTRLSLLAVLSSLAQALAAIVVVYAGVWVLGLGREAMVGAAEDLFAPLSYAAICAVGAWLALRGARRLWADWAVAQVHHHHDHQHDHHHDHTDDGTCQSCGHAHAPTPEQAQNVHSLRDALVLIGAIAIRPCTGALFLLILAVSMGIDLAGILGTLAMGLGTASVTLAAAVGSVTFREGALARFAGGPHTARIAGVIETGAGLIIAILAAQFLIRAL</sequence>
<dbReference type="InterPro" id="IPR011541">
    <property type="entry name" value="Ni/Co_transpt_high_affinity"/>
</dbReference>
<evidence type="ECO:0000256" key="12">
    <source>
        <dbReference type="ARBA" id="ARBA00023285"/>
    </source>
</evidence>
<evidence type="ECO:0000256" key="13">
    <source>
        <dbReference type="RuleBase" id="RU362101"/>
    </source>
</evidence>
<evidence type="ECO:0000256" key="4">
    <source>
        <dbReference type="ARBA" id="ARBA00022448"/>
    </source>
</evidence>
<dbReference type="RefSeq" id="WP_188483278.1">
    <property type="nucleotide sequence ID" value="NZ_BMFC01000011.1"/>
</dbReference>
<keyword evidence="7 13" id="KW-0812">Transmembrane</keyword>
<keyword evidence="16" id="KW-1185">Reference proteome</keyword>
<evidence type="ECO:0000313" key="15">
    <source>
        <dbReference type="EMBL" id="GGC14970.1"/>
    </source>
</evidence>
<accession>A0ABQ1KYR7</accession>
<evidence type="ECO:0000256" key="8">
    <source>
        <dbReference type="ARBA" id="ARBA00022989"/>
    </source>
</evidence>
<comment type="similarity">
    <text evidence="13">Belongs to the NiCoT transporter (TC 2.A.52) family.</text>
</comment>
<dbReference type="InterPro" id="IPR051224">
    <property type="entry name" value="NiCoT_RcnA"/>
</dbReference>
<feature type="compositionally biased region" description="Basic and acidic residues" evidence="14">
    <location>
        <begin position="176"/>
        <end position="187"/>
    </location>
</feature>
<keyword evidence="6" id="KW-0533">Nickel</keyword>
<keyword evidence="10" id="KW-0921">Nickel transport</keyword>
<feature type="region of interest" description="Disordered" evidence="14">
    <location>
        <begin position="176"/>
        <end position="197"/>
    </location>
</feature>
<comment type="caution">
    <text evidence="15">The sequence shown here is derived from an EMBL/GenBank/DDBJ whole genome shotgun (WGS) entry which is preliminary data.</text>
</comment>
<evidence type="ECO:0000256" key="9">
    <source>
        <dbReference type="ARBA" id="ARBA00023065"/>
    </source>
</evidence>
<evidence type="ECO:0000256" key="6">
    <source>
        <dbReference type="ARBA" id="ARBA00022596"/>
    </source>
</evidence>
<evidence type="ECO:0000313" key="16">
    <source>
        <dbReference type="Proteomes" id="UP000645462"/>
    </source>
</evidence>